<dbReference type="PANTHER" id="PTHR31559">
    <property type="entry name" value="PYRIDOXAL 5'-PHOSPHATE SYNTHASE SUBUNIT SNO"/>
    <property type="match status" value="1"/>
</dbReference>
<comment type="similarity">
    <text evidence="1">Belongs to the glutaminase PdxT/SNO family.</text>
</comment>
<feature type="signal peptide" evidence="7">
    <location>
        <begin position="1"/>
        <end position="15"/>
    </location>
</feature>
<dbReference type="PROSITE" id="PS51130">
    <property type="entry name" value="PDXT_SNO_2"/>
    <property type="match status" value="1"/>
</dbReference>
<comment type="catalytic activity">
    <reaction evidence="6">
        <text>L-glutamine + H2O = L-glutamate + NH4(+)</text>
        <dbReference type="Rhea" id="RHEA:15889"/>
        <dbReference type="ChEBI" id="CHEBI:15377"/>
        <dbReference type="ChEBI" id="CHEBI:28938"/>
        <dbReference type="ChEBI" id="CHEBI:29985"/>
        <dbReference type="ChEBI" id="CHEBI:58359"/>
        <dbReference type="EC" id="3.5.1.2"/>
    </reaction>
</comment>
<protein>
    <recommendedName>
        <fullName evidence="2">glutaminase</fullName>
        <ecNumber evidence="2">3.5.1.2</ecNumber>
    </recommendedName>
</protein>
<keyword evidence="3" id="KW-0378">Hydrolase</keyword>
<accession>A0A0D1ZBT4</accession>
<dbReference type="GeneID" id="27347593"/>
<dbReference type="Gene3D" id="3.40.50.880">
    <property type="match status" value="1"/>
</dbReference>
<evidence type="ECO:0000313" key="9">
    <source>
        <dbReference type="Proteomes" id="UP000054466"/>
    </source>
</evidence>
<dbReference type="VEuPathDB" id="FungiDB:PV07_08399"/>
<evidence type="ECO:0000256" key="2">
    <source>
        <dbReference type="ARBA" id="ARBA00012918"/>
    </source>
</evidence>
<dbReference type="GO" id="GO:0016829">
    <property type="term" value="F:lyase activity"/>
    <property type="evidence" value="ECO:0007669"/>
    <property type="project" value="UniProtKB-KW"/>
</dbReference>
<dbReference type="STRING" id="569365.A0A0D1ZBT4"/>
<keyword evidence="7" id="KW-0732">Signal</keyword>
<dbReference type="HOGENOM" id="CLU_069674_0_0_1"/>
<dbReference type="PANTHER" id="PTHR31559:SF0">
    <property type="entry name" value="PYRIDOXAL 5'-PHOSPHATE SYNTHASE SUBUNIT SNO1-RELATED"/>
    <property type="match status" value="1"/>
</dbReference>
<organism evidence="8 9">
    <name type="scientific">Cladophialophora immunda</name>
    <dbReference type="NCBI Taxonomy" id="569365"/>
    <lineage>
        <taxon>Eukaryota</taxon>
        <taxon>Fungi</taxon>
        <taxon>Dikarya</taxon>
        <taxon>Ascomycota</taxon>
        <taxon>Pezizomycotina</taxon>
        <taxon>Eurotiomycetes</taxon>
        <taxon>Chaetothyriomycetidae</taxon>
        <taxon>Chaetothyriales</taxon>
        <taxon>Herpotrichiellaceae</taxon>
        <taxon>Cladophialophora</taxon>
    </lineage>
</organism>
<dbReference type="InterPro" id="IPR021196">
    <property type="entry name" value="PdxT/SNO_CS"/>
</dbReference>
<keyword evidence="9" id="KW-1185">Reference proteome</keyword>
<keyword evidence="4" id="KW-0315">Glutamine amidotransferase</keyword>
<dbReference type="SUPFAM" id="SSF52317">
    <property type="entry name" value="Class I glutamine amidotransferase-like"/>
    <property type="match status" value="1"/>
</dbReference>
<evidence type="ECO:0000256" key="5">
    <source>
        <dbReference type="ARBA" id="ARBA00023239"/>
    </source>
</evidence>
<dbReference type="GO" id="GO:0008614">
    <property type="term" value="P:pyridoxine metabolic process"/>
    <property type="evidence" value="ECO:0007669"/>
    <property type="project" value="TreeGrafter"/>
</dbReference>
<dbReference type="InterPro" id="IPR029062">
    <property type="entry name" value="Class_I_gatase-like"/>
</dbReference>
<dbReference type="GO" id="GO:0042823">
    <property type="term" value="P:pyridoxal phosphate biosynthetic process"/>
    <property type="evidence" value="ECO:0007669"/>
    <property type="project" value="InterPro"/>
</dbReference>
<dbReference type="OrthoDB" id="2039at2759"/>
<proteinExistence type="inferred from homology"/>
<reference evidence="8 9" key="1">
    <citation type="submission" date="2015-01" db="EMBL/GenBank/DDBJ databases">
        <title>The Genome Sequence of Cladophialophora immunda CBS83496.</title>
        <authorList>
            <consortium name="The Broad Institute Genomics Platform"/>
            <person name="Cuomo C."/>
            <person name="de Hoog S."/>
            <person name="Gorbushina A."/>
            <person name="Stielow B."/>
            <person name="Teixiera M."/>
            <person name="Abouelleil A."/>
            <person name="Chapman S.B."/>
            <person name="Priest M."/>
            <person name="Young S.K."/>
            <person name="Wortman J."/>
            <person name="Nusbaum C."/>
            <person name="Birren B."/>
        </authorList>
    </citation>
    <scope>NUCLEOTIDE SEQUENCE [LARGE SCALE GENOMIC DNA]</scope>
    <source>
        <strain evidence="8 9">CBS 83496</strain>
    </source>
</reference>
<sequence length="274" mass="29563">MTITVGVLALQGAFLEHLVLLQRAADYLRREDTAASFEFTEVRNAKDLARCDALIIPGGESTTISLVAAQSGLLEPLREFVKVNRKPTWGTCAGLILLAEAANATKKGGQDLIGGLDVRVNRNHFGRQVESFQADLDLPFLQNNGAVDKTPFPGVFIRAPVVEKILPNVEGIQKGEQQLAETVVAPYKSAKDDHARQAMSSHVDIMGKLPGRLKKAAGMGPEVHAGEEVGDIIAVKQGNVFGTSFHPELTSDIRIHVWWLRQVLDAVGTANGVS</sequence>
<gene>
    <name evidence="8" type="ORF">PV07_08399</name>
</gene>
<dbReference type="Pfam" id="PF01174">
    <property type="entry name" value="SNO"/>
    <property type="match status" value="2"/>
</dbReference>
<dbReference type="NCBIfam" id="TIGR03800">
    <property type="entry name" value="PLP_synth_Pdx2"/>
    <property type="match status" value="1"/>
</dbReference>
<name>A0A0D1ZBT4_9EURO</name>
<feature type="chain" id="PRO_5012045578" description="glutaminase" evidence="7">
    <location>
        <begin position="16"/>
        <end position="274"/>
    </location>
</feature>
<dbReference type="PROSITE" id="PS01236">
    <property type="entry name" value="PDXT_SNO_1"/>
    <property type="match status" value="1"/>
</dbReference>
<dbReference type="EMBL" id="KN847044">
    <property type="protein sequence ID" value="KIW25201.1"/>
    <property type="molecule type" value="Genomic_DNA"/>
</dbReference>
<evidence type="ECO:0000313" key="8">
    <source>
        <dbReference type="EMBL" id="KIW25201.1"/>
    </source>
</evidence>
<dbReference type="HAMAP" id="MF_01615">
    <property type="entry name" value="PdxT"/>
    <property type="match status" value="1"/>
</dbReference>
<keyword evidence="5" id="KW-0456">Lyase</keyword>
<dbReference type="PROSITE" id="PS51273">
    <property type="entry name" value="GATASE_TYPE_1"/>
    <property type="match status" value="1"/>
</dbReference>
<evidence type="ECO:0000256" key="7">
    <source>
        <dbReference type="SAM" id="SignalP"/>
    </source>
</evidence>
<dbReference type="AlphaFoldDB" id="A0A0D1ZBT4"/>
<dbReference type="GO" id="GO:1903600">
    <property type="term" value="C:glutaminase complex"/>
    <property type="evidence" value="ECO:0007669"/>
    <property type="project" value="TreeGrafter"/>
</dbReference>
<evidence type="ECO:0000256" key="6">
    <source>
        <dbReference type="ARBA" id="ARBA00049534"/>
    </source>
</evidence>
<dbReference type="RefSeq" id="XP_016245417.1">
    <property type="nucleotide sequence ID" value="XM_016395561.1"/>
</dbReference>
<evidence type="ECO:0000256" key="4">
    <source>
        <dbReference type="ARBA" id="ARBA00022962"/>
    </source>
</evidence>
<evidence type="ECO:0000256" key="3">
    <source>
        <dbReference type="ARBA" id="ARBA00022801"/>
    </source>
</evidence>
<dbReference type="Proteomes" id="UP000054466">
    <property type="component" value="Unassembled WGS sequence"/>
</dbReference>
<dbReference type="CDD" id="cd01749">
    <property type="entry name" value="GATase1_PB"/>
    <property type="match status" value="1"/>
</dbReference>
<dbReference type="EC" id="3.5.1.2" evidence="2"/>
<dbReference type="GO" id="GO:0005829">
    <property type="term" value="C:cytosol"/>
    <property type="evidence" value="ECO:0007669"/>
    <property type="project" value="TreeGrafter"/>
</dbReference>
<dbReference type="GO" id="GO:0004359">
    <property type="term" value="F:glutaminase activity"/>
    <property type="evidence" value="ECO:0007669"/>
    <property type="project" value="UniProtKB-EC"/>
</dbReference>
<evidence type="ECO:0000256" key="1">
    <source>
        <dbReference type="ARBA" id="ARBA00008345"/>
    </source>
</evidence>
<dbReference type="InterPro" id="IPR002161">
    <property type="entry name" value="PdxT/SNO"/>
</dbReference>